<dbReference type="InterPro" id="IPR051340">
    <property type="entry name" value="Haloalkane_dehalogenase"/>
</dbReference>
<dbReference type="FunFam" id="3.40.50.1820:FF:000173">
    <property type="entry name" value="Alpha/beta hydrolase"/>
    <property type="match status" value="1"/>
</dbReference>
<dbReference type="SUPFAM" id="SSF53474">
    <property type="entry name" value="alpha/beta-Hydrolases"/>
    <property type="match status" value="1"/>
</dbReference>
<feature type="domain" description="AB hydrolase-1" evidence="2">
    <location>
        <begin position="52"/>
        <end position="295"/>
    </location>
</feature>
<keyword evidence="4" id="KW-1185">Reference proteome</keyword>
<dbReference type="OrthoDB" id="9799612at2"/>
<dbReference type="PRINTS" id="PR00111">
    <property type="entry name" value="ABHYDROLASE"/>
</dbReference>
<dbReference type="PANTHER" id="PTHR42977">
    <property type="entry name" value="HYDROLASE-RELATED"/>
    <property type="match status" value="1"/>
</dbReference>
<evidence type="ECO:0000313" key="4">
    <source>
        <dbReference type="Proteomes" id="UP000298216"/>
    </source>
</evidence>
<gene>
    <name evidence="3" type="ORF">EGY25_15065</name>
</gene>
<proteinExistence type="predicted"/>
<dbReference type="GO" id="GO:0004301">
    <property type="term" value="F:epoxide hydrolase activity"/>
    <property type="evidence" value="ECO:0007669"/>
    <property type="project" value="TreeGrafter"/>
</dbReference>
<evidence type="ECO:0000313" key="3">
    <source>
        <dbReference type="EMBL" id="TFW11254.1"/>
    </source>
</evidence>
<comment type="caution">
    <text evidence="3">The sequence shown here is derived from an EMBL/GenBank/DDBJ whole genome shotgun (WGS) entry which is preliminary data.</text>
</comment>
<dbReference type="Pfam" id="PF00561">
    <property type="entry name" value="Abhydrolase_1"/>
    <property type="match status" value="1"/>
</dbReference>
<accession>A0A4Y9RQA2</accession>
<feature type="region of interest" description="Disordered" evidence="1">
    <location>
        <begin position="1"/>
        <end position="27"/>
    </location>
</feature>
<dbReference type="InterPro" id="IPR000639">
    <property type="entry name" value="Epox_hydrolase-like"/>
</dbReference>
<feature type="compositionally biased region" description="Low complexity" evidence="1">
    <location>
        <begin position="10"/>
        <end position="27"/>
    </location>
</feature>
<dbReference type="EMBL" id="SPVH01000007">
    <property type="protein sequence ID" value="TFW11254.1"/>
    <property type="molecule type" value="Genomic_DNA"/>
</dbReference>
<sequence length="312" mass="34217">MAVGGALALGAPSTQAQTAAPAGPAASPVRYKTQRVDDLEVYYREAGPADAPVILLLHGFPSSSHMFRDLIPALSDRYRVIAPDLPGFGETKAPSRADWTYSFANLAKTMEGFVDAIGLDRYAIYIFDYGAPTGLRLALAQPNRVTAIISQNGNAYEEGLSEGWSPIQRYWQTPSSANREALRGLFASDAVRDQYVTGVSDPSQVSRDGSNLDSWFLGKPGRDEIQLDLLLDYRTNVDLYPAFQAYFRDKKPPLLAAWGRNDPFFLPVGAEAYRRDLPAAEVHFFDTGHFALETHSAEIAGLIGDFLGRHLQ</sequence>
<keyword evidence="3" id="KW-0378">Hydrolase</keyword>
<evidence type="ECO:0000256" key="1">
    <source>
        <dbReference type="SAM" id="MobiDB-lite"/>
    </source>
</evidence>
<evidence type="ECO:0000259" key="2">
    <source>
        <dbReference type="Pfam" id="PF00561"/>
    </source>
</evidence>
<dbReference type="InterPro" id="IPR029058">
    <property type="entry name" value="AB_hydrolase_fold"/>
</dbReference>
<dbReference type="InterPro" id="IPR000073">
    <property type="entry name" value="AB_hydrolase_1"/>
</dbReference>
<name>A0A4Y9RQA2_9CAUL</name>
<organism evidence="3 4">
    <name type="scientific">Brevundimonas intermedia</name>
    <dbReference type="NCBI Taxonomy" id="74315"/>
    <lineage>
        <taxon>Bacteria</taxon>
        <taxon>Pseudomonadati</taxon>
        <taxon>Pseudomonadota</taxon>
        <taxon>Alphaproteobacteria</taxon>
        <taxon>Caulobacterales</taxon>
        <taxon>Caulobacteraceae</taxon>
        <taxon>Brevundimonas</taxon>
    </lineage>
</organism>
<dbReference type="Gene3D" id="3.40.50.1820">
    <property type="entry name" value="alpha/beta hydrolase"/>
    <property type="match status" value="1"/>
</dbReference>
<dbReference type="PRINTS" id="PR00412">
    <property type="entry name" value="EPOXHYDRLASE"/>
</dbReference>
<dbReference type="AlphaFoldDB" id="A0A4Y9RQA2"/>
<protein>
    <submittedName>
        <fullName evidence="3">Alpha/beta hydrolase</fullName>
    </submittedName>
</protein>
<dbReference type="Proteomes" id="UP000298216">
    <property type="component" value="Unassembled WGS sequence"/>
</dbReference>
<reference evidence="3 4" key="1">
    <citation type="submission" date="2019-03" db="EMBL/GenBank/DDBJ databases">
        <title>Draft genome of Brevundimonas sp. a heavy metal resistant soil bacteria.</title>
        <authorList>
            <person name="Soto J."/>
        </authorList>
    </citation>
    <scope>NUCLEOTIDE SEQUENCE [LARGE SCALE GENOMIC DNA]</scope>
    <source>
        <strain evidence="3 4">B-10</strain>
    </source>
</reference>
<dbReference type="PANTHER" id="PTHR42977:SF1">
    <property type="entry name" value="BLR6576 PROTEIN"/>
    <property type="match status" value="1"/>
</dbReference>